<evidence type="ECO:0000256" key="1">
    <source>
        <dbReference type="SAM" id="SignalP"/>
    </source>
</evidence>
<keyword evidence="3" id="KW-1185">Reference proteome</keyword>
<organism evidence="2 3">
    <name type="scientific">Litchfieldia luteola</name>
    <dbReference type="NCBI Taxonomy" id="682179"/>
    <lineage>
        <taxon>Bacteria</taxon>
        <taxon>Bacillati</taxon>
        <taxon>Bacillota</taxon>
        <taxon>Bacilli</taxon>
        <taxon>Bacillales</taxon>
        <taxon>Bacillaceae</taxon>
        <taxon>Litchfieldia</taxon>
    </lineage>
</organism>
<reference evidence="2 3" key="1">
    <citation type="submission" date="2020-10" db="EMBL/GenBank/DDBJ databases">
        <title>Bacillus sp. HD4P25, an endophyte from a halophyte.</title>
        <authorList>
            <person name="Sun J.-Q."/>
        </authorList>
    </citation>
    <scope>NUCLEOTIDE SEQUENCE [LARGE SCALE GENOMIC DNA]</scope>
    <source>
        <strain evidence="2 3">YIM 93174</strain>
    </source>
</reference>
<accession>A0ABR9QKZ0</accession>
<dbReference type="PROSITE" id="PS51257">
    <property type="entry name" value="PROKAR_LIPOPROTEIN"/>
    <property type="match status" value="1"/>
</dbReference>
<comment type="caution">
    <text evidence="2">The sequence shown here is derived from an EMBL/GenBank/DDBJ whole genome shotgun (WGS) entry which is preliminary data.</text>
</comment>
<dbReference type="Proteomes" id="UP001516662">
    <property type="component" value="Unassembled WGS sequence"/>
</dbReference>
<keyword evidence="1" id="KW-0732">Signal</keyword>
<feature type="signal peptide" evidence="1">
    <location>
        <begin position="1"/>
        <end position="21"/>
    </location>
</feature>
<protein>
    <recommendedName>
        <fullName evidence="4">Lipoprotein</fullName>
    </recommendedName>
</protein>
<gene>
    <name evidence="2" type="ORF">IMZ08_13940</name>
</gene>
<feature type="chain" id="PRO_5045204083" description="Lipoprotein" evidence="1">
    <location>
        <begin position="22"/>
        <end position="181"/>
    </location>
</feature>
<name>A0ABR9QKZ0_9BACI</name>
<evidence type="ECO:0000313" key="2">
    <source>
        <dbReference type="EMBL" id="MBE4909163.1"/>
    </source>
</evidence>
<evidence type="ECO:0000313" key="3">
    <source>
        <dbReference type="Proteomes" id="UP001516662"/>
    </source>
</evidence>
<evidence type="ECO:0008006" key="4">
    <source>
        <dbReference type="Google" id="ProtNLM"/>
    </source>
</evidence>
<dbReference type="EMBL" id="JADCLJ010000021">
    <property type="protein sequence ID" value="MBE4909163.1"/>
    <property type="molecule type" value="Genomic_DNA"/>
</dbReference>
<proteinExistence type="predicted"/>
<sequence>MLKSKYLVIPFIISLFVALSACSHTSPEFEIYEGKSLSIAVIGTSPLVKESQVKFNEISFDELLNNNLMSYDAVLIMKEHLNQASESQYADVYLNSGIPFFFLSAKAHIPFTSKDEKYSDFWGWSSGENYAAGVLISEEGDTLKSWGFGLYNDEKKEAHIQEMYSRIFKTVENSYNDKHKK</sequence>